<reference evidence="7" key="1">
    <citation type="submission" date="2021-01" db="EMBL/GenBank/DDBJ databases">
        <authorList>
            <person name="Eckstrom K.M.E."/>
        </authorList>
    </citation>
    <scope>NUCLEOTIDE SEQUENCE</scope>
    <source>
        <strain evidence="7">UVCC 0001</strain>
    </source>
</reference>
<evidence type="ECO:0000259" key="6">
    <source>
        <dbReference type="PROSITE" id="PS50250"/>
    </source>
</evidence>
<dbReference type="SMART" id="SM00088">
    <property type="entry name" value="PINT"/>
    <property type="match status" value="1"/>
</dbReference>
<feature type="domain" description="PCI" evidence="6">
    <location>
        <begin position="234"/>
        <end position="395"/>
    </location>
</feature>
<comment type="subunit">
    <text evidence="4 5">Component of the eukaryotic translation initiation factor 3 (eIF-3) complex.</text>
</comment>
<dbReference type="GO" id="GO:0003743">
    <property type="term" value="F:translation initiation factor activity"/>
    <property type="evidence" value="ECO:0007669"/>
    <property type="project" value="UniProtKB-UniRule"/>
</dbReference>
<gene>
    <name evidence="7" type="ORF">QBZ16_004733</name>
</gene>
<keyword evidence="3 4" id="KW-0648">Protein biosynthesis</keyword>
<keyword evidence="2 4" id="KW-0396">Initiation factor</keyword>
<dbReference type="AlphaFoldDB" id="A0AAD9MGK2"/>
<dbReference type="GO" id="GO:0033290">
    <property type="term" value="C:eukaryotic 48S preinitiation complex"/>
    <property type="evidence" value="ECO:0007669"/>
    <property type="project" value="UniProtKB-UniRule"/>
</dbReference>
<sequence length="425" mass="47774">MASDGPAQAAAAVSDPLQYDLTTVLSKSLDRHLVFPLLEFLSQKELYAAEDIEAAKLELIEKTNMVDYAVDIYQGLNHTEEVPEQFVTRRGEVVNRLRTLEAEVKPITDFLSNADSVKMLKQDKSQNQAFLQAEFGIRAEHIEALYHLAKWNFECGNYSAAAEYLHHYRNLGTNPERGVSALWGKLAADVLLQDFETGMEDLLKLKDLLDIDTFAPVARQLQSRSWLMHWSLFVFFNHENGLNALIDLFLQERYLTALQLLGQHLLRYLAVAVVVNKRRRSALKDLVRVIQQESYEYADPITGGAHAWLARCGEVLDNDFFLAAAREAFLDAARTMLFETFCRVHQEIDMAGLSQQLGLDTEATEKWIVNLIRGARLNAKIDAKAGTVIMQAQGPGGDDVLLEKARSLSMRTFALSNTLVGILKA</sequence>
<comment type="similarity">
    <text evidence="4 5">Belongs to the eIF-3 subunit E family.</text>
</comment>
<accession>A0AAD9MGK2</accession>
<dbReference type="InterPro" id="IPR016650">
    <property type="entry name" value="eIF3e"/>
</dbReference>
<evidence type="ECO:0000256" key="3">
    <source>
        <dbReference type="ARBA" id="ARBA00022917"/>
    </source>
</evidence>
<dbReference type="Pfam" id="PF01399">
    <property type="entry name" value="PCI"/>
    <property type="match status" value="1"/>
</dbReference>
<evidence type="ECO:0000256" key="4">
    <source>
        <dbReference type="HAMAP-Rule" id="MF_03004"/>
    </source>
</evidence>
<dbReference type="InterPro" id="IPR036390">
    <property type="entry name" value="WH_DNA-bd_sf"/>
</dbReference>
<dbReference type="PROSITE" id="PS50250">
    <property type="entry name" value="PCI"/>
    <property type="match status" value="1"/>
</dbReference>
<evidence type="ECO:0000256" key="5">
    <source>
        <dbReference type="PIRNR" id="PIRNR016255"/>
    </source>
</evidence>
<dbReference type="EMBL" id="JASFZW010000007">
    <property type="protein sequence ID" value="KAK2077099.1"/>
    <property type="molecule type" value="Genomic_DNA"/>
</dbReference>
<comment type="function">
    <text evidence="4">Component of the eukaryotic translation initiation factor 3 (eIF-3) complex, which is involved in protein synthesis of a specialized repertoire of mRNAs and, together with other initiation factors, stimulates binding of mRNA and methionyl-tRNAi to the 40S ribosome. The eIF-3 complex specifically targets and initiates translation of a subset of mRNAs involved in cell proliferation.</text>
</comment>
<dbReference type="Pfam" id="PF09440">
    <property type="entry name" value="eIF3_N"/>
    <property type="match status" value="1"/>
</dbReference>
<dbReference type="GO" id="GO:0001732">
    <property type="term" value="P:formation of cytoplasmic translation initiation complex"/>
    <property type="evidence" value="ECO:0007669"/>
    <property type="project" value="UniProtKB-UniRule"/>
</dbReference>
<dbReference type="SMART" id="SM01186">
    <property type="entry name" value="eIF3_N"/>
    <property type="match status" value="1"/>
</dbReference>
<evidence type="ECO:0000256" key="2">
    <source>
        <dbReference type="ARBA" id="ARBA00022540"/>
    </source>
</evidence>
<proteinExistence type="inferred from homology"/>
<protein>
    <recommendedName>
        <fullName evidence="4 5">Eukaryotic translation initiation factor 3 subunit E</fullName>
        <shortName evidence="4">eIF3e</shortName>
    </recommendedName>
    <alternativeName>
        <fullName evidence="4">Eukaryotic translation initiation factor 3 subunit 6</fullName>
    </alternativeName>
</protein>
<keyword evidence="1 4" id="KW-0963">Cytoplasm</keyword>
<dbReference type="GO" id="GO:0016282">
    <property type="term" value="C:eukaryotic 43S preinitiation complex"/>
    <property type="evidence" value="ECO:0007669"/>
    <property type="project" value="UniProtKB-UniRule"/>
</dbReference>
<evidence type="ECO:0000313" key="7">
    <source>
        <dbReference type="EMBL" id="KAK2077099.1"/>
    </source>
</evidence>
<dbReference type="InterPro" id="IPR000717">
    <property type="entry name" value="PCI_dom"/>
</dbReference>
<comment type="subcellular location">
    <subcellularLocation>
        <location evidence="4 5">Cytoplasm</location>
    </subcellularLocation>
</comment>
<dbReference type="SUPFAM" id="SSF46785">
    <property type="entry name" value="Winged helix' DNA-binding domain"/>
    <property type="match status" value="1"/>
</dbReference>
<comment type="caution">
    <text evidence="7">The sequence shown here is derived from an EMBL/GenBank/DDBJ whole genome shotgun (WGS) entry which is preliminary data.</text>
</comment>
<organism evidence="7 8">
    <name type="scientific">Prototheca wickerhamii</name>
    <dbReference type="NCBI Taxonomy" id="3111"/>
    <lineage>
        <taxon>Eukaryota</taxon>
        <taxon>Viridiplantae</taxon>
        <taxon>Chlorophyta</taxon>
        <taxon>core chlorophytes</taxon>
        <taxon>Trebouxiophyceae</taxon>
        <taxon>Chlorellales</taxon>
        <taxon>Chlorellaceae</taxon>
        <taxon>Prototheca</taxon>
    </lineage>
</organism>
<keyword evidence="8" id="KW-1185">Reference proteome</keyword>
<dbReference type="CDD" id="cd21378">
    <property type="entry name" value="eIF3E"/>
    <property type="match status" value="1"/>
</dbReference>
<dbReference type="HAMAP" id="MF_03004">
    <property type="entry name" value="eIF3e"/>
    <property type="match status" value="1"/>
</dbReference>
<name>A0AAD9MGK2_PROWI</name>
<dbReference type="PANTHER" id="PTHR10317">
    <property type="entry name" value="EUKARYOTIC TRANSLATION INITIATION FACTOR 3 SUBUNIT E"/>
    <property type="match status" value="1"/>
</dbReference>
<dbReference type="GO" id="GO:0071540">
    <property type="term" value="C:eukaryotic translation initiation factor 3 complex, eIF3e"/>
    <property type="evidence" value="ECO:0007669"/>
    <property type="project" value="UniProtKB-UniRule"/>
</dbReference>
<dbReference type="PIRSF" id="PIRSF016255">
    <property type="entry name" value="eIF3e_su6"/>
    <property type="match status" value="1"/>
</dbReference>
<dbReference type="InterPro" id="IPR019010">
    <property type="entry name" value="eIF3e_N"/>
</dbReference>
<evidence type="ECO:0000256" key="1">
    <source>
        <dbReference type="ARBA" id="ARBA00022490"/>
    </source>
</evidence>
<evidence type="ECO:0000313" key="8">
    <source>
        <dbReference type="Proteomes" id="UP001255856"/>
    </source>
</evidence>
<dbReference type="Proteomes" id="UP001255856">
    <property type="component" value="Unassembled WGS sequence"/>
</dbReference>